<comment type="caution">
    <text evidence="1">The sequence shown here is derived from an EMBL/GenBank/DDBJ whole genome shotgun (WGS) entry which is preliminary data.</text>
</comment>
<protein>
    <submittedName>
        <fullName evidence="1">Uncharacterized protein</fullName>
    </submittedName>
</protein>
<dbReference type="InterPro" id="IPR008947">
    <property type="entry name" value="PLipase_C/P1_nuclease_dom_sf"/>
</dbReference>
<reference evidence="1 2" key="1">
    <citation type="submission" date="2018-02" db="EMBL/GenBank/DDBJ databases">
        <title>Subsurface microbial communities from deep shales in Ohio and West Virginia, USA.</title>
        <authorList>
            <person name="Wrighton K."/>
        </authorList>
    </citation>
    <scope>NUCLEOTIDE SEQUENCE [LARGE SCALE GENOMIC DNA]</scope>
    <source>
        <strain evidence="1 2">DSM 10369</strain>
    </source>
</reference>
<evidence type="ECO:0000313" key="1">
    <source>
        <dbReference type="EMBL" id="PQV41983.1"/>
    </source>
</evidence>
<sequence length="376" mass="42377">MIKRYGTLIASIAMVLCLCLIPSATASEENQDVQVVKDASQLKMETLEAELGEEGMKEVADYLKLQASLPKVVKVSPYSWIAFVATDKEKQKTMLVVIDEANLPKENEKQLKNKLQDIWNRYPDKITADDNIVLCQVNEIMENNFKAREELYEAQTESTDVGIRWAGSGHRDYAYYACDGSAYDDTAADASIVPDNGEMDPEPFYRYYNHYEDALLGIGGAPGRCEEFATSAIFAVNNGYWETAHERFGFASHYLTDPGIPFHSKGSIDGLGSFQPALFNVLYHTTYESYVSQQWPTGTTYEFGEYVSGNQQSITVTDPASAVENNADHSAQYFDYITSEMLLNSNWRTDLMLNYYTAQCVQESARYAHGLYDYIM</sequence>
<dbReference type="SUPFAM" id="SSF48537">
    <property type="entry name" value="Phospholipase C/P1 nuclease"/>
    <property type="match status" value="1"/>
</dbReference>
<dbReference type="AlphaFoldDB" id="A0A314ZSM5"/>
<organism evidence="1 2">
    <name type="scientific">Methanohalophilus euhalobius</name>
    <dbReference type="NCBI Taxonomy" id="51203"/>
    <lineage>
        <taxon>Archaea</taxon>
        <taxon>Methanobacteriati</taxon>
        <taxon>Methanobacteriota</taxon>
        <taxon>Stenosarchaea group</taxon>
        <taxon>Methanomicrobia</taxon>
        <taxon>Methanosarcinales</taxon>
        <taxon>Methanosarcinaceae</taxon>
        <taxon>Methanohalophilus</taxon>
    </lineage>
</organism>
<dbReference type="Proteomes" id="UP000251060">
    <property type="component" value="Unassembled WGS sequence"/>
</dbReference>
<dbReference type="EMBL" id="PVBU01000012">
    <property type="protein sequence ID" value="PQV41983.1"/>
    <property type="molecule type" value="Genomic_DNA"/>
</dbReference>
<dbReference type="GO" id="GO:0016788">
    <property type="term" value="F:hydrolase activity, acting on ester bonds"/>
    <property type="evidence" value="ECO:0007669"/>
    <property type="project" value="InterPro"/>
</dbReference>
<accession>A0A314ZSM5</accession>
<gene>
    <name evidence="1" type="ORF">B0H22_11223</name>
</gene>
<proteinExistence type="predicted"/>
<name>A0A314ZSM5_9EURY</name>
<dbReference type="RefSeq" id="WP_181079369.1">
    <property type="nucleotide sequence ID" value="NZ_PVBU01000012.1"/>
</dbReference>
<dbReference type="Gene3D" id="1.10.575.10">
    <property type="entry name" value="P1 Nuclease"/>
    <property type="match status" value="1"/>
</dbReference>
<evidence type="ECO:0000313" key="2">
    <source>
        <dbReference type="Proteomes" id="UP000251060"/>
    </source>
</evidence>